<dbReference type="Gene3D" id="3.40.50.1000">
    <property type="entry name" value="HAD superfamily/HAD-like"/>
    <property type="match status" value="1"/>
</dbReference>
<dbReference type="STRING" id="1465490.SAMN05444277_10871"/>
<evidence type="ECO:0000313" key="3">
    <source>
        <dbReference type="EMBL" id="SFQ29330.1"/>
    </source>
</evidence>
<dbReference type="GO" id="GO:0008253">
    <property type="term" value="F:5'-nucleotidase activity"/>
    <property type="evidence" value="ECO:0007669"/>
    <property type="project" value="InterPro"/>
</dbReference>
<feature type="active site" description="Proton donor" evidence="2">
    <location>
        <position position="8"/>
    </location>
</feature>
<dbReference type="EMBL" id="FOXQ01000008">
    <property type="protein sequence ID" value="SFQ29330.1"/>
    <property type="molecule type" value="Genomic_DNA"/>
</dbReference>
<dbReference type="Pfam" id="PF06941">
    <property type="entry name" value="NT5C"/>
    <property type="match status" value="1"/>
</dbReference>
<dbReference type="OrthoDB" id="278110at2"/>
<dbReference type="PANTHER" id="PTHR16504:SF4">
    <property type="entry name" value="5'(3')-DEOXYRIBONUCLEOTIDASE"/>
    <property type="match status" value="1"/>
</dbReference>
<dbReference type="SFLD" id="SFLDG01146">
    <property type="entry name" value="C1.2.2"/>
    <property type="match status" value="1"/>
</dbReference>
<comment type="similarity">
    <text evidence="1">Belongs to the 5'(3')-deoxyribonucleotidase family.</text>
</comment>
<dbReference type="InterPro" id="IPR010708">
    <property type="entry name" value="5'(3')-deoxyribonucleotidase"/>
</dbReference>
<evidence type="ECO:0000313" key="4">
    <source>
        <dbReference type="Proteomes" id="UP000199031"/>
    </source>
</evidence>
<sequence>MRILIDMDDVLADAVERFFEWYERDFGIRYTKADIPGKHFYQIVPDEHKQLVRSYPHQKGFFKDLPVIQDAKETVEVLSRMHELYIVSAAMEFKYSFTDKYEWLDEHFPFIHWKQRIFCGNKHLVKGDVLIDDHDFNLSVFPGRPIVFTAPHNIHYKEYERMNTWLEAKNFFEGMP</sequence>
<evidence type="ECO:0000256" key="1">
    <source>
        <dbReference type="ARBA" id="ARBA00009589"/>
    </source>
</evidence>
<dbReference type="Gene3D" id="1.10.40.40">
    <property type="entry name" value="Deoxyribonucleotidase, domain 2"/>
    <property type="match status" value="1"/>
</dbReference>
<dbReference type="InterPro" id="IPR023214">
    <property type="entry name" value="HAD_sf"/>
</dbReference>
<dbReference type="AlphaFoldDB" id="A0A1I5XBH9"/>
<dbReference type="Proteomes" id="UP000199031">
    <property type="component" value="Unassembled WGS sequence"/>
</dbReference>
<gene>
    <name evidence="3" type="ORF">SAMN05444277_10871</name>
</gene>
<evidence type="ECO:0000256" key="2">
    <source>
        <dbReference type="PIRSR" id="PIRSR610708-1"/>
    </source>
</evidence>
<proteinExistence type="inferred from homology"/>
<dbReference type="RefSeq" id="WP_090659375.1">
    <property type="nucleotide sequence ID" value="NZ_FOXQ01000008.1"/>
</dbReference>
<organism evidence="3 4">
    <name type="scientific">Parafilimonas terrae</name>
    <dbReference type="NCBI Taxonomy" id="1465490"/>
    <lineage>
        <taxon>Bacteria</taxon>
        <taxon>Pseudomonadati</taxon>
        <taxon>Bacteroidota</taxon>
        <taxon>Chitinophagia</taxon>
        <taxon>Chitinophagales</taxon>
        <taxon>Chitinophagaceae</taxon>
        <taxon>Parafilimonas</taxon>
    </lineage>
</organism>
<dbReference type="PANTHER" id="PTHR16504">
    <property type="entry name" value="5'(3')-DEOXYRIBONUCLEOTIDASE"/>
    <property type="match status" value="1"/>
</dbReference>
<feature type="active site" description="Nucleophile" evidence="2">
    <location>
        <position position="6"/>
    </location>
</feature>
<dbReference type="InterPro" id="IPR036412">
    <property type="entry name" value="HAD-like_sf"/>
</dbReference>
<dbReference type="SFLD" id="SFLDS00003">
    <property type="entry name" value="Haloacid_Dehalogenase"/>
    <property type="match status" value="1"/>
</dbReference>
<name>A0A1I5XBH9_9BACT</name>
<reference evidence="3 4" key="1">
    <citation type="submission" date="2016-10" db="EMBL/GenBank/DDBJ databases">
        <authorList>
            <person name="de Groot N.N."/>
        </authorList>
    </citation>
    <scope>NUCLEOTIDE SEQUENCE [LARGE SCALE GENOMIC DNA]</scope>
    <source>
        <strain evidence="3 4">DSM 28286</strain>
    </source>
</reference>
<accession>A0A1I5XBH9</accession>
<dbReference type="SFLD" id="SFLDG01126">
    <property type="entry name" value="C1.2:_Nucleotidase_Like"/>
    <property type="match status" value="1"/>
</dbReference>
<protein>
    <submittedName>
        <fullName evidence="3">5'(3')-deoxyribonucleotidase</fullName>
    </submittedName>
</protein>
<dbReference type="GO" id="GO:0009223">
    <property type="term" value="P:pyrimidine deoxyribonucleotide catabolic process"/>
    <property type="evidence" value="ECO:0007669"/>
    <property type="project" value="TreeGrafter"/>
</dbReference>
<dbReference type="SUPFAM" id="SSF56784">
    <property type="entry name" value="HAD-like"/>
    <property type="match status" value="1"/>
</dbReference>
<keyword evidence="4" id="KW-1185">Reference proteome</keyword>